<feature type="transmembrane region" description="Helical" evidence="1">
    <location>
        <begin position="155"/>
        <end position="172"/>
    </location>
</feature>
<gene>
    <name evidence="2" type="ORF">DERYTH_LOCUS18049</name>
</gene>
<keyword evidence="1" id="KW-0472">Membrane</keyword>
<sequence>QITGIIRLTSDGSSYYLSLSSVDQQKFNKQMATDLSYIIPVDVNRITPINGFEKDISTGTLQILLFFNIKDTTDLSRKSAYNISQDFNTLLKYKKYNALMNYNTTSLIDENYPMTIAPFLREYLVLIIIIIAALVVLVILYLLASWKFKKADNFAIFKTIIIVVDLGLRILFVINDVHKVPELWWPSLIILVISTSINIVSSFLIIVHEIAGHIEALYALSSRFGTLKIFSTTFSKTAENTIFWVGILGLIFGIPQFIIQILFRLRTISFNIIPQLALVSNATIIAYNILSGIYKVQV</sequence>
<keyword evidence="1" id="KW-1133">Transmembrane helix</keyword>
<dbReference type="OrthoDB" id="2364758at2759"/>
<dbReference type="EMBL" id="CAJVPY010017765">
    <property type="protein sequence ID" value="CAG8763587.1"/>
    <property type="molecule type" value="Genomic_DNA"/>
</dbReference>
<feature type="transmembrane region" description="Helical" evidence="1">
    <location>
        <begin position="123"/>
        <end position="143"/>
    </location>
</feature>
<protein>
    <submittedName>
        <fullName evidence="2">18967_t:CDS:1</fullName>
    </submittedName>
</protein>
<dbReference type="AlphaFoldDB" id="A0A9N9J7Z5"/>
<evidence type="ECO:0000256" key="1">
    <source>
        <dbReference type="SAM" id="Phobius"/>
    </source>
</evidence>
<evidence type="ECO:0000313" key="3">
    <source>
        <dbReference type="Proteomes" id="UP000789405"/>
    </source>
</evidence>
<name>A0A9N9J7Z5_9GLOM</name>
<comment type="caution">
    <text evidence="2">The sequence shown here is derived from an EMBL/GenBank/DDBJ whole genome shotgun (WGS) entry which is preliminary data.</text>
</comment>
<evidence type="ECO:0000313" key="2">
    <source>
        <dbReference type="EMBL" id="CAG8763587.1"/>
    </source>
</evidence>
<accession>A0A9N9J7Z5</accession>
<feature type="transmembrane region" description="Helical" evidence="1">
    <location>
        <begin position="241"/>
        <end position="263"/>
    </location>
</feature>
<proteinExistence type="predicted"/>
<feature type="transmembrane region" description="Helical" evidence="1">
    <location>
        <begin position="275"/>
        <end position="294"/>
    </location>
</feature>
<reference evidence="2" key="1">
    <citation type="submission" date="2021-06" db="EMBL/GenBank/DDBJ databases">
        <authorList>
            <person name="Kallberg Y."/>
            <person name="Tangrot J."/>
            <person name="Rosling A."/>
        </authorList>
    </citation>
    <scope>NUCLEOTIDE SEQUENCE</scope>
    <source>
        <strain evidence="2">MA453B</strain>
    </source>
</reference>
<feature type="non-terminal residue" evidence="2">
    <location>
        <position position="298"/>
    </location>
</feature>
<dbReference type="Proteomes" id="UP000789405">
    <property type="component" value="Unassembled WGS sequence"/>
</dbReference>
<keyword evidence="1" id="KW-0812">Transmembrane</keyword>
<feature type="transmembrane region" description="Helical" evidence="1">
    <location>
        <begin position="184"/>
        <end position="207"/>
    </location>
</feature>
<organism evidence="2 3">
    <name type="scientific">Dentiscutata erythropus</name>
    <dbReference type="NCBI Taxonomy" id="1348616"/>
    <lineage>
        <taxon>Eukaryota</taxon>
        <taxon>Fungi</taxon>
        <taxon>Fungi incertae sedis</taxon>
        <taxon>Mucoromycota</taxon>
        <taxon>Glomeromycotina</taxon>
        <taxon>Glomeromycetes</taxon>
        <taxon>Diversisporales</taxon>
        <taxon>Gigasporaceae</taxon>
        <taxon>Dentiscutata</taxon>
    </lineage>
</organism>
<keyword evidence="3" id="KW-1185">Reference proteome</keyword>